<feature type="region of interest" description="Disordered" evidence="1">
    <location>
        <begin position="1"/>
        <end position="25"/>
    </location>
</feature>
<dbReference type="PANTHER" id="PTHR12521:SF0">
    <property type="entry name" value="ADP-RIBOSE GLYCOHYDROLASE OARD1"/>
    <property type="match status" value="1"/>
</dbReference>
<dbReference type="InterPro" id="IPR043472">
    <property type="entry name" value="Macro_dom-like"/>
</dbReference>
<keyword evidence="3" id="KW-1185">Reference proteome</keyword>
<evidence type="ECO:0000313" key="3">
    <source>
        <dbReference type="Proteomes" id="UP000078576"/>
    </source>
</evidence>
<dbReference type="OrthoDB" id="3231000at2759"/>
<organism evidence="2 3">
    <name type="scientific">Cytospora mali</name>
    <name type="common">Apple Valsa canker fungus</name>
    <name type="synonym">Valsa mali</name>
    <dbReference type="NCBI Taxonomy" id="578113"/>
    <lineage>
        <taxon>Eukaryota</taxon>
        <taxon>Fungi</taxon>
        <taxon>Dikarya</taxon>
        <taxon>Ascomycota</taxon>
        <taxon>Pezizomycotina</taxon>
        <taxon>Sordariomycetes</taxon>
        <taxon>Sordariomycetidae</taxon>
        <taxon>Diaporthales</taxon>
        <taxon>Cytosporaceae</taxon>
        <taxon>Cytospora</taxon>
    </lineage>
</organism>
<protein>
    <submittedName>
        <fullName evidence="2">ADP-ribose 1''-phosphate phosphatase</fullName>
    </submittedName>
</protein>
<dbReference type="Proteomes" id="UP000078576">
    <property type="component" value="Unassembled WGS sequence"/>
</dbReference>
<dbReference type="PANTHER" id="PTHR12521">
    <property type="entry name" value="PROTEIN C6ORF130"/>
    <property type="match status" value="1"/>
</dbReference>
<dbReference type="GO" id="GO:0140291">
    <property type="term" value="P:peptidyl-glutamate ADP-deribosylation"/>
    <property type="evidence" value="ECO:0007669"/>
    <property type="project" value="TreeGrafter"/>
</dbReference>
<reference evidence="3" key="1">
    <citation type="submission" date="2014-12" db="EMBL/GenBank/DDBJ databases">
        <title>Genome Sequence of Valsa Canker Pathogens Uncovers a Specific Adaption of Colonization on Woody Bark.</title>
        <authorList>
            <person name="Yin Z."/>
            <person name="Liu H."/>
            <person name="Gao X."/>
            <person name="Li Z."/>
            <person name="Song N."/>
            <person name="Ke X."/>
            <person name="Dai Q."/>
            <person name="Wu Y."/>
            <person name="Sun Y."/>
            <person name="Xu J.-R."/>
            <person name="Kang Z.K."/>
            <person name="Wang L."/>
            <person name="Huang L."/>
        </authorList>
    </citation>
    <scope>NUCLEOTIDE SEQUENCE [LARGE SCALE GENOMIC DNA]</scope>
    <source>
        <strain evidence="3">SXYL134</strain>
    </source>
</reference>
<sequence>MSSDSRFHGSKSFGGGSASFTSSTNSFSIASNPNKKGHRVIPLTTNPHPGDPFFVGTIYHKEEGTRDVEKDEPYLRHIVNLSKQWPRLAYLADFMRAGTVPKRASGLLAKEILERQNKVKVALLDFSDPDNIAQQTCENAVDLAPLLAQYSPGSGNKLNRVFIVEDLSRTVIEQLGAALDIDPSFFRAHLEDHTWFNIKDDWVEMPELESQAHKRSFVTIRYIQPRFFEDSTVSQAAKEQAGKWNVLRRIDFQGQVKSGQNAWWENSPHEVGLMRRKVSIWSCKQGNNWTGVILVDPCIREGNPLWNGYGRLEAPPKMSTFETSVVRHPDMSIFDSLLSCISTLSSEDRARLVVDPEHITSHMYPMVFAEILVTLQYTFTGLFQIEWQVDSERSRKVKDLDTALNSLHKWQRRLPYHTGWVRDAIIGLEGRYNLWEQLAVPSSFAAMKSGEPLLRDHTTHIVSSIWQDSLRRDFVSLFVQLQTLQLRADKIMQMAVAILSVEEGKKAMTESRNIGRITYLAFVFVPLSFVTSFLSVNSDITSTSALVDYIFFAVAIPEEKPTTFKVTQSLISSITSIPCSPDTANTTFFLHATNCLGVWGTGIAKALKEHFPNAFEADRQSCRQDCPHGEHPTGDELENIIGTCHIIPPNVVSDEAPFSIVCLRTSRGYGRPTVGKAGLDKKDVVLEQTRWALQDFRAQLEHLGDERQKDIVVWSPQINSGGFHIPWERTKEIIEEVFKGWEGKWLVMNP</sequence>
<name>A0A194UP03_CYTMA</name>
<dbReference type="EMBL" id="KN714668">
    <property type="protein sequence ID" value="KUI53376.1"/>
    <property type="molecule type" value="Genomic_DNA"/>
</dbReference>
<gene>
    <name evidence="2" type="ORF">VP1G_00596</name>
</gene>
<proteinExistence type="predicted"/>
<dbReference type="STRING" id="694573.A0A194UP03"/>
<dbReference type="InterPro" id="IPR050892">
    <property type="entry name" value="ADP-ribose_metab_enzymes"/>
</dbReference>
<evidence type="ECO:0000256" key="1">
    <source>
        <dbReference type="SAM" id="MobiDB-lite"/>
    </source>
</evidence>
<dbReference type="SUPFAM" id="SSF52949">
    <property type="entry name" value="Macro domain-like"/>
    <property type="match status" value="1"/>
</dbReference>
<accession>A0A194UP03</accession>
<dbReference type="AlphaFoldDB" id="A0A194UP03"/>
<evidence type="ECO:0000313" key="2">
    <source>
        <dbReference type="EMBL" id="KUI53376.1"/>
    </source>
</evidence>
<dbReference type="Gene3D" id="3.40.220.10">
    <property type="entry name" value="Leucine Aminopeptidase, subunit E, domain 1"/>
    <property type="match status" value="1"/>
</dbReference>